<dbReference type="PANTHER" id="PTHR11686:SF9">
    <property type="entry name" value="RE13973P"/>
    <property type="match status" value="1"/>
</dbReference>
<dbReference type="KEGG" id="tca:656159"/>
<dbReference type="STRING" id="7070.D6X3X0"/>
<evidence type="ECO:0000313" key="2">
    <source>
        <dbReference type="EMBL" id="EEZ97479.1"/>
    </source>
</evidence>
<gene>
    <name evidence="2" type="primary">AUGUSTUS-3.0.2_11313</name>
    <name evidence="2" type="ORF">TcasGA2_TC011313</name>
</gene>
<keyword evidence="1" id="KW-1133">Transmembrane helix</keyword>
<accession>D6X3X0</accession>
<dbReference type="OMA" id="YEILYGH"/>
<dbReference type="GO" id="GO:0006751">
    <property type="term" value="P:glutathione catabolic process"/>
    <property type="evidence" value="ECO:0000318"/>
    <property type="project" value="GO_Central"/>
</dbReference>
<reference evidence="2 3" key="1">
    <citation type="journal article" date="2008" name="Nature">
        <title>The genome of the model beetle and pest Tribolium castaneum.</title>
        <authorList>
            <consortium name="Tribolium Genome Sequencing Consortium"/>
            <person name="Richards S."/>
            <person name="Gibbs R.A."/>
            <person name="Weinstock G.M."/>
            <person name="Brown S.J."/>
            <person name="Denell R."/>
            <person name="Beeman R.W."/>
            <person name="Gibbs R."/>
            <person name="Beeman R.W."/>
            <person name="Brown S.J."/>
            <person name="Bucher G."/>
            <person name="Friedrich M."/>
            <person name="Grimmelikhuijzen C.J."/>
            <person name="Klingler M."/>
            <person name="Lorenzen M."/>
            <person name="Richards S."/>
            <person name="Roth S."/>
            <person name="Schroder R."/>
            <person name="Tautz D."/>
            <person name="Zdobnov E.M."/>
            <person name="Muzny D."/>
            <person name="Gibbs R.A."/>
            <person name="Weinstock G.M."/>
            <person name="Attaway T."/>
            <person name="Bell S."/>
            <person name="Buhay C.J."/>
            <person name="Chandrabose M.N."/>
            <person name="Chavez D."/>
            <person name="Clerk-Blankenburg K.P."/>
            <person name="Cree A."/>
            <person name="Dao M."/>
            <person name="Davis C."/>
            <person name="Chacko J."/>
            <person name="Dinh H."/>
            <person name="Dugan-Rocha S."/>
            <person name="Fowler G."/>
            <person name="Garner T.T."/>
            <person name="Garnes J."/>
            <person name="Gnirke A."/>
            <person name="Hawes A."/>
            <person name="Hernandez J."/>
            <person name="Hines S."/>
            <person name="Holder M."/>
            <person name="Hume J."/>
            <person name="Jhangiani S.N."/>
            <person name="Joshi V."/>
            <person name="Khan Z.M."/>
            <person name="Jackson L."/>
            <person name="Kovar C."/>
            <person name="Kowis A."/>
            <person name="Lee S."/>
            <person name="Lewis L.R."/>
            <person name="Margolis J."/>
            <person name="Morgan M."/>
            <person name="Nazareth L.V."/>
            <person name="Nguyen N."/>
            <person name="Okwuonu G."/>
            <person name="Parker D."/>
            <person name="Richards S."/>
            <person name="Ruiz S.J."/>
            <person name="Santibanez J."/>
            <person name="Savard J."/>
            <person name="Scherer S.E."/>
            <person name="Schneider B."/>
            <person name="Sodergren E."/>
            <person name="Tautz D."/>
            <person name="Vattahil S."/>
            <person name="Villasana D."/>
            <person name="White C.S."/>
            <person name="Wright R."/>
            <person name="Park Y."/>
            <person name="Beeman R.W."/>
            <person name="Lord J."/>
            <person name="Oppert B."/>
            <person name="Lorenzen M."/>
            <person name="Brown S."/>
            <person name="Wang L."/>
            <person name="Savard J."/>
            <person name="Tautz D."/>
            <person name="Richards S."/>
            <person name="Weinstock G."/>
            <person name="Gibbs R.A."/>
            <person name="Liu Y."/>
            <person name="Worley K."/>
            <person name="Weinstock G."/>
            <person name="Elsik C.G."/>
            <person name="Reese J.T."/>
            <person name="Elhaik E."/>
            <person name="Landan G."/>
            <person name="Graur D."/>
            <person name="Arensburger P."/>
            <person name="Atkinson P."/>
            <person name="Beeman R.W."/>
            <person name="Beidler J."/>
            <person name="Brown S.J."/>
            <person name="Demuth J.P."/>
            <person name="Drury D.W."/>
            <person name="Du Y.Z."/>
            <person name="Fujiwara H."/>
            <person name="Lorenzen M."/>
            <person name="Maselli V."/>
            <person name="Osanai M."/>
            <person name="Park Y."/>
            <person name="Robertson H.M."/>
            <person name="Tu Z."/>
            <person name="Wang J.J."/>
            <person name="Wang S."/>
            <person name="Richards S."/>
            <person name="Song H."/>
            <person name="Zhang L."/>
            <person name="Sodergren E."/>
            <person name="Werner D."/>
            <person name="Stanke M."/>
            <person name="Morgenstern B."/>
            <person name="Solovyev V."/>
            <person name="Kosarev P."/>
            <person name="Brown G."/>
            <person name="Chen H.C."/>
            <person name="Ermolaeva O."/>
            <person name="Hlavina W."/>
            <person name="Kapustin Y."/>
            <person name="Kiryutin B."/>
            <person name="Kitts P."/>
            <person name="Maglott D."/>
            <person name="Pruitt K."/>
            <person name="Sapojnikov V."/>
            <person name="Souvorov A."/>
            <person name="Mackey A.J."/>
            <person name="Waterhouse R.M."/>
            <person name="Wyder S."/>
            <person name="Zdobnov E.M."/>
            <person name="Zdobnov E.M."/>
            <person name="Wyder S."/>
            <person name="Kriventseva E.V."/>
            <person name="Kadowaki T."/>
            <person name="Bork P."/>
            <person name="Aranda M."/>
            <person name="Bao R."/>
            <person name="Beermann A."/>
            <person name="Berns N."/>
            <person name="Bolognesi R."/>
            <person name="Bonneton F."/>
            <person name="Bopp D."/>
            <person name="Brown S.J."/>
            <person name="Bucher G."/>
            <person name="Butts T."/>
            <person name="Chaumot A."/>
            <person name="Denell R.E."/>
            <person name="Ferrier D.E."/>
            <person name="Friedrich M."/>
            <person name="Gordon C.M."/>
            <person name="Jindra M."/>
            <person name="Klingler M."/>
            <person name="Lan Q."/>
            <person name="Lattorff H.M."/>
            <person name="Laudet V."/>
            <person name="von Levetsow C."/>
            <person name="Liu Z."/>
            <person name="Lutz R."/>
            <person name="Lynch J.A."/>
            <person name="da Fonseca R.N."/>
            <person name="Posnien N."/>
            <person name="Reuter R."/>
            <person name="Roth S."/>
            <person name="Savard J."/>
            <person name="Schinko J.B."/>
            <person name="Schmitt C."/>
            <person name="Schoppmeier M."/>
            <person name="Schroder R."/>
            <person name="Shippy T.D."/>
            <person name="Simonnet F."/>
            <person name="Marques-Souza H."/>
            <person name="Tautz D."/>
            <person name="Tomoyasu Y."/>
            <person name="Trauner J."/>
            <person name="Van der Zee M."/>
            <person name="Vervoort M."/>
            <person name="Wittkopp N."/>
            <person name="Wimmer E.A."/>
            <person name="Yang X."/>
            <person name="Jones A.K."/>
            <person name="Sattelle D.B."/>
            <person name="Ebert P.R."/>
            <person name="Nelson D."/>
            <person name="Scott J.G."/>
            <person name="Beeman R.W."/>
            <person name="Muthukrishnan S."/>
            <person name="Kramer K.J."/>
            <person name="Arakane Y."/>
            <person name="Beeman R.W."/>
            <person name="Zhu Q."/>
            <person name="Hogenkamp D."/>
            <person name="Dixit R."/>
            <person name="Oppert B."/>
            <person name="Jiang H."/>
            <person name="Zou Z."/>
            <person name="Marshall J."/>
            <person name="Elpidina E."/>
            <person name="Vinokurov K."/>
            <person name="Oppert C."/>
            <person name="Zou Z."/>
            <person name="Evans J."/>
            <person name="Lu Z."/>
            <person name="Zhao P."/>
            <person name="Sumathipala N."/>
            <person name="Altincicek B."/>
            <person name="Vilcinskas A."/>
            <person name="Williams M."/>
            <person name="Hultmark D."/>
            <person name="Hetru C."/>
            <person name="Jiang H."/>
            <person name="Grimmelikhuijzen C.J."/>
            <person name="Hauser F."/>
            <person name="Cazzamali G."/>
            <person name="Williamson M."/>
            <person name="Park Y."/>
            <person name="Li B."/>
            <person name="Tanaka Y."/>
            <person name="Predel R."/>
            <person name="Neupert S."/>
            <person name="Schachtner J."/>
            <person name="Verleyen P."/>
            <person name="Raible F."/>
            <person name="Bork P."/>
            <person name="Friedrich M."/>
            <person name="Walden K.K."/>
            <person name="Robertson H.M."/>
            <person name="Angeli S."/>
            <person name="Foret S."/>
            <person name="Bucher G."/>
            <person name="Schuetz S."/>
            <person name="Maleszka R."/>
            <person name="Wimmer E.A."/>
            <person name="Beeman R.W."/>
            <person name="Lorenzen M."/>
            <person name="Tomoyasu Y."/>
            <person name="Miller S.C."/>
            <person name="Grossmann D."/>
            <person name="Bucher G."/>
        </authorList>
    </citation>
    <scope>NUCLEOTIDE SEQUENCE [LARGE SCALE GENOMIC DNA]</scope>
    <source>
        <strain evidence="2 3">Georgia GA2</strain>
    </source>
</reference>
<proteinExistence type="predicted"/>
<dbReference type="Proteomes" id="UP000007266">
    <property type="component" value="Linkage group 10"/>
</dbReference>
<organism evidence="2 3">
    <name type="scientific">Tribolium castaneum</name>
    <name type="common">Red flour beetle</name>
    <dbReference type="NCBI Taxonomy" id="7070"/>
    <lineage>
        <taxon>Eukaryota</taxon>
        <taxon>Metazoa</taxon>
        <taxon>Ecdysozoa</taxon>
        <taxon>Arthropoda</taxon>
        <taxon>Hexapoda</taxon>
        <taxon>Insecta</taxon>
        <taxon>Pterygota</taxon>
        <taxon>Neoptera</taxon>
        <taxon>Endopterygota</taxon>
        <taxon>Coleoptera</taxon>
        <taxon>Polyphaga</taxon>
        <taxon>Cucujiformia</taxon>
        <taxon>Tenebrionidae</taxon>
        <taxon>Tenebrionidae incertae sedis</taxon>
        <taxon>Tribolium</taxon>
    </lineage>
</organism>
<dbReference type="HOGENOM" id="CLU_572851_0_0_1"/>
<evidence type="ECO:0000256" key="1">
    <source>
        <dbReference type="SAM" id="Phobius"/>
    </source>
</evidence>
<dbReference type="PRINTS" id="PR01210">
    <property type="entry name" value="GGTRANSPTASE"/>
</dbReference>
<evidence type="ECO:0000313" key="3">
    <source>
        <dbReference type="Proteomes" id="UP000007266"/>
    </source>
</evidence>
<dbReference type="GO" id="GO:0005886">
    <property type="term" value="C:plasma membrane"/>
    <property type="evidence" value="ECO:0000318"/>
    <property type="project" value="GO_Central"/>
</dbReference>
<name>D6X3X0_TRICA</name>
<dbReference type="SUPFAM" id="SSF56235">
    <property type="entry name" value="N-terminal nucleophile aminohydrolases (Ntn hydrolases)"/>
    <property type="match status" value="1"/>
</dbReference>
<dbReference type="AlphaFoldDB" id="D6X3X0"/>
<dbReference type="InterPro" id="IPR000101">
    <property type="entry name" value="GGT_peptidase"/>
</dbReference>
<keyword evidence="3" id="KW-1185">Reference proteome</keyword>
<dbReference type="GO" id="GO:0036374">
    <property type="term" value="F:glutathione hydrolase activity"/>
    <property type="evidence" value="ECO:0000318"/>
    <property type="project" value="GO_Central"/>
</dbReference>
<feature type="transmembrane region" description="Helical" evidence="1">
    <location>
        <begin position="39"/>
        <end position="61"/>
    </location>
</feature>
<dbReference type="Gene3D" id="3.60.20.40">
    <property type="match status" value="1"/>
</dbReference>
<sequence>MTTIGDAALENRENIPLQKGRKSATFCSCSEDYLSGSKFINVAFGTLTVIITAALLLQIYYGDYQVVPHGSVATDSLECSKIGTQILKKGGNSVDAAIASVFCLAVVTPHLTSLDGEGQLLVYNHRARLIPDVIEFNVGNNDAEHLLPRLVLGLAFVHQQYGTVPWKELVQPAAELARRGFLIPKMLVQAIKQAKAEDLYGRLEPGQMLQLENLSNTLAQIANIPEKELYSFVKPENQPRYSPALKLTFNAYDIYVPDRPSLGPALLTYLKQLESFNFTKTDTTRTEYIYRLAETAQNLYNDLNLTSKYHTGTSTNVAVMDLNDNYVSFTTGLYALFGTGEMTTGGYTLDVHPKATPCSRLPVIITDAQAICGRRLLLGANDLSTASQLVMSLLVAQENITNAVEAPRFHILDNGGVGIESAHSPAFTDDVLKYLETLTTSPVLVPEPYMSSNIVEKVKDELNSHSDSRGGGIASRF</sequence>
<reference evidence="2 3" key="2">
    <citation type="journal article" date="2010" name="Nucleic Acids Res.">
        <title>BeetleBase in 2010: revisions to provide comprehensive genomic information for Tribolium castaneum.</title>
        <authorList>
            <person name="Kim H.S."/>
            <person name="Murphy T."/>
            <person name="Xia J."/>
            <person name="Caragea D."/>
            <person name="Park Y."/>
            <person name="Beeman R.W."/>
            <person name="Lorenzen M.D."/>
            <person name="Butcher S."/>
            <person name="Manak J.R."/>
            <person name="Brown S.J."/>
        </authorList>
    </citation>
    <scope>GENOME REANNOTATION</scope>
    <source>
        <strain evidence="2 3">Georgia GA2</strain>
    </source>
</reference>
<keyword evidence="1" id="KW-0812">Transmembrane</keyword>
<dbReference type="InterPro" id="IPR029055">
    <property type="entry name" value="Ntn_hydrolases_N"/>
</dbReference>
<dbReference type="PhylomeDB" id="D6X3X0"/>
<dbReference type="PANTHER" id="PTHR11686">
    <property type="entry name" value="GAMMA GLUTAMYL TRANSPEPTIDASE"/>
    <property type="match status" value="1"/>
</dbReference>
<dbReference type="OrthoDB" id="9977870at2759"/>
<dbReference type="Pfam" id="PF01019">
    <property type="entry name" value="G_glu_transpept"/>
    <property type="match status" value="2"/>
</dbReference>
<dbReference type="Gene3D" id="1.10.246.230">
    <property type="match status" value="1"/>
</dbReference>
<dbReference type="EMBL" id="KQ971379">
    <property type="protein sequence ID" value="EEZ97479.1"/>
    <property type="molecule type" value="Genomic_DNA"/>
</dbReference>
<keyword evidence="1" id="KW-0472">Membrane</keyword>
<protein>
    <submittedName>
        <fullName evidence="2">Gamma-glutamyltransferase 7-like Protein</fullName>
    </submittedName>
</protein>
<dbReference type="eggNOG" id="KOG2410">
    <property type="taxonomic scope" value="Eukaryota"/>
</dbReference>
<dbReference type="InterPro" id="IPR043137">
    <property type="entry name" value="GGT_ssub_C"/>
</dbReference>